<evidence type="ECO:0000313" key="9">
    <source>
        <dbReference type="EMBL" id="KAJ8601216.1"/>
    </source>
</evidence>
<organism evidence="9 10">
    <name type="scientific">Chrysophaeum taylorii</name>
    <dbReference type="NCBI Taxonomy" id="2483200"/>
    <lineage>
        <taxon>Eukaryota</taxon>
        <taxon>Sar</taxon>
        <taxon>Stramenopiles</taxon>
        <taxon>Ochrophyta</taxon>
        <taxon>Pelagophyceae</taxon>
        <taxon>Pelagomonadales</taxon>
        <taxon>Pelagomonadaceae</taxon>
        <taxon>Chrysophaeum</taxon>
    </lineage>
</organism>
<dbReference type="GO" id="GO:0016567">
    <property type="term" value="P:protein ubiquitination"/>
    <property type="evidence" value="ECO:0007669"/>
    <property type="project" value="InterPro"/>
</dbReference>
<evidence type="ECO:0000256" key="3">
    <source>
        <dbReference type="ARBA" id="ARBA00022737"/>
    </source>
</evidence>
<name>A0AAD7XK17_9STRA</name>
<keyword evidence="5" id="KW-0833">Ubl conjugation pathway</keyword>
<keyword evidence="3" id="KW-0677">Repeat</keyword>
<dbReference type="InterPro" id="IPR017907">
    <property type="entry name" value="Znf_RING_CS"/>
</dbReference>
<dbReference type="InterPro" id="IPR044066">
    <property type="entry name" value="TRIAD_supradom"/>
</dbReference>
<keyword evidence="2" id="KW-0479">Metal-binding</keyword>
<dbReference type="PROSITE" id="PS51873">
    <property type="entry name" value="TRIAD"/>
    <property type="match status" value="1"/>
</dbReference>
<keyword evidence="1" id="KW-0808">Transferase</keyword>
<comment type="caution">
    <text evidence="9">The sequence shown here is derived from an EMBL/GenBank/DDBJ whole genome shotgun (WGS) entry which is preliminary data.</text>
</comment>
<dbReference type="Pfam" id="PF22191">
    <property type="entry name" value="IBR_1"/>
    <property type="match status" value="1"/>
</dbReference>
<feature type="compositionally biased region" description="Basic residues" evidence="7">
    <location>
        <begin position="425"/>
        <end position="440"/>
    </location>
</feature>
<evidence type="ECO:0000256" key="1">
    <source>
        <dbReference type="ARBA" id="ARBA00022679"/>
    </source>
</evidence>
<evidence type="ECO:0000256" key="7">
    <source>
        <dbReference type="SAM" id="MobiDB-lite"/>
    </source>
</evidence>
<feature type="region of interest" description="Disordered" evidence="7">
    <location>
        <begin position="19"/>
        <end position="71"/>
    </location>
</feature>
<keyword evidence="10" id="KW-1185">Reference proteome</keyword>
<dbReference type="GO" id="GO:0008270">
    <property type="term" value="F:zinc ion binding"/>
    <property type="evidence" value="ECO:0007669"/>
    <property type="project" value="UniProtKB-KW"/>
</dbReference>
<accession>A0AAD7XK17</accession>
<evidence type="ECO:0000256" key="4">
    <source>
        <dbReference type="ARBA" id="ARBA00022771"/>
    </source>
</evidence>
<reference evidence="9" key="1">
    <citation type="submission" date="2023-01" db="EMBL/GenBank/DDBJ databases">
        <title>Metagenome sequencing of chrysophaentin producing Chrysophaeum taylorii.</title>
        <authorList>
            <person name="Davison J."/>
            <person name="Bewley C."/>
        </authorList>
    </citation>
    <scope>NUCLEOTIDE SEQUENCE</scope>
    <source>
        <strain evidence="9">NIES-1699</strain>
    </source>
</reference>
<evidence type="ECO:0000259" key="8">
    <source>
        <dbReference type="PROSITE" id="PS51873"/>
    </source>
</evidence>
<gene>
    <name evidence="9" type="ORF">CTAYLR_003286</name>
</gene>
<dbReference type="Proteomes" id="UP001230188">
    <property type="component" value="Unassembled WGS sequence"/>
</dbReference>
<evidence type="ECO:0000256" key="2">
    <source>
        <dbReference type="ARBA" id="ARBA00022723"/>
    </source>
</evidence>
<dbReference type="PANTHER" id="PTHR11685">
    <property type="entry name" value="RBR FAMILY RING FINGER AND IBR DOMAIN-CONTAINING"/>
    <property type="match status" value="1"/>
</dbReference>
<dbReference type="GO" id="GO:0004842">
    <property type="term" value="F:ubiquitin-protein transferase activity"/>
    <property type="evidence" value="ECO:0007669"/>
    <property type="project" value="InterPro"/>
</dbReference>
<proteinExistence type="predicted"/>
<feature type="compositionally biased region" description="Acidic residues" evidence="7">
    <location>
        <begin position="404"/>
        <end position="419"/>
    </location>
</feature>
<keyword evidence="6" id="KW-0862">Zinc</keyword>
<sequence length="477" mass="52447">MAAAREVICIVDSEEEEEEENSVVRRKRKDSESSVELIDVVPAEKTTPPSSRSSEKKKRRRKEERPAMQRGARAATCLNDVDQSFDNLRADDRTAVLASLFEASVGALKSWRVGREKRKGSSTLWALVAACDAENGYALSREAKSLPPALEHSKAGDVTTASALAYMRRRLEATRNSAEFEARLSVDAVDDGDFACTICMCEFRAADLVFCSGAALHAVCKPCLNGLCVRFSADKGLGSAHVECPEPSCRALFSRRDVVACVSPLDLMTMDERERDASMRAGLSGDATLRCVCGAVGAVPKTGIVACPDCDRRYCGSCGNLDHSPNTCPPPSDGTDRWIAKKTKPCPKCKEAIEKNLGCAHMTCRCGHQFCWLCLGPYPNCHCNHFNHQSEALAARLQRDEILDFGDDDDDDDDGDDDVYGGFSPRHRRPPRTRHRRPSFRIRRGAFVPMPPPAVWPPLWLGSSSGHHFVARPPSSW</sequence>
<evidence type="ECO:0000256" key="5">
    <source>
        <dbReference type="ARBA" id="ARBA00022786"/>
    </source>
</evidence>
<evidence type="ECO:0000313" key="10">
    <source>
        <dbReference type="Proteomes" id="UP001230188"/>
    </source>
</evidence>
<feature type="region of interest" description="Disordered" evidence="7">
    <location>
        <begin position="404"/>
        <end position="440"/>
    </location>
</feature>
<dbReference type="Gene3D" id="1.20.120.1750">
    <property type="match status" value="1"/>
</dbReference>
<feature type="domain" description="RING-type" evidence="8">
    <location>
        <begin position="192"/>
        <end position="392"/>
    </location>
</feature>
<evidence type="ECO:0000256" key="6">
    <source>
        <dbReference type="ARBA" id="ARBA00022833"/>
    </source>
</evidence>
<dbReference type="PROSITE" id="PS00518">
    <property type="entry name" value="ZF_RING_1"/>
    <property type="match status" value="1"/>
</dbReference>
<dbReference type="AlphaFoldDB" id="A0AAD7XK17"/>
<dbReference type="EMBL" id="JAQMWT010000443">
    <property type="protein sequence ID" value="KAJ8601216.1"/>
    <property type="molecule type" value="Genomic_DNA"/>
</dbReference>
<protein>
    <recommendedName>
        <fullName evidence="8">RING-type domain-containing protein</fullName>
    </recommendedName>
</protein>
<keyword evidence="4" id="KW-0863">Zinc-finger</keyword>
<dbReference type="InterPro" id="IPR031127">
    <property type="entry name" value="E3_UB_ligase_RBR"/>
</dbReference>
<dbReference type="SUPFAM" id="SSF57850">
    <property type="entry name" value="RING/U-box"/>
    <property type="match status" value="1"/>
</dbReference>